<feature type="transmembrane region" description="Helical" evidence="20">
    <location>
        <begin position="181"/>
        <end position="199"/>
    </location>
</feature>
<keyword evidence="22" id="KW-1185">Reference proteome</keyword>
<evidence type="ECO:0000256" key="6">
    <source>
        <dbReference type="ARBA" id="ARBA00012487"/>
    </source>
</evidence>
<evidence type="ECO:0000256" key="8">
    <source>
        <dbReference type="ARBA" id="ARBA00022475"/>
    </source>
</evidence>
<feature type="transmembrane region" description="Helical" evidence="20">
    <location>
        <begin position="152"/>
        <end position="175"/>
    </location>
</feature>
<sequence length="310" mass="31450">MGARVSEETEGTAESPATAPDGAAASPASSPDAQTPTPKSGSRAGRNLPAAIAVGVLLGAAILTALFTVRHLFIGIVAVAMAVGTIELARAARSAAGIRIALVPVLVGGQAIIWLSWPFGREGALTAFVLTVLACMLWRLRGGADGYLRDAGASVFAVAYIPLFGAFAAMLVVPADGVGRVLAFMIGVVASDTGGYAAGVLRGKHPMAPKISPKKSWEGFAGSMVAGIVAGALTLSLLLDGQAWQGMIFGAAIVLTATLGDLVESLIKRDLGIKDMGDLLPGHGGLMDRLDSLLPSAVVSWLLLSAFLPG</sequence>
<evidence type="ECO:0000256" key="16">
    <source>
        <dbReference type="ARBA" id="ARBA00023209"/>
    </source>
</evidence>
<dbReference type="InParanoid" id="A0A263D898"/>
<keyword evidence="10 18" id="KW-0808">Transferase</keyword>
<feature type="transmembrane region" description="Helical" evidence="20">
    <location>
        <begin position="244"/>
        <end position="267"/>
    </location>
</feature>
<keyword evidence="13 20" id="KW-1133">Transmembrane helix</keyword>
<dbReference type="GO" id="GO:0005886">
    <property type="term" value="C:plasma membrane"/>
    <property type="evidence" value="ECO:0007669"/>
    <property type="project" value="UniProtKB-SubCell"/>
</dbReference>
<evidence type="ECO:0000256" key="7">
    <source>
        <dbReference type="ARBA" id="ARBA00019373"/>
    </source>
</evidence>
<proteinExistence type="inferred from homology"/>
<comment type="similarity">
    <text evidence="5 18">Belongs to the CDS family.</text>
</comment>
<dbReference type="PROSITE" id="PS01315">
    <property type="entry name" value="CDS"/>
    <property type="match status" value="1"/>
</dbReference>
<evidence type="ECO:0000256" key="15">
    <source>
        <dbReference type="ARBA" id="ARBA00023136"/>
    </source>
</evidence>
<evidence type="ECO:0000256" key="2">
    <source>
        <dbReference type="ARBA" id="ARBA00004651"/>
    </source>
</evidence>
<feature type="transmembrane region" description="Helical" evidence="20">
    <location>
        <begin position="48"/>
        <end position="66"/>
    </location>
</feature>
<keyword evidence="12 18" id="KW-0548">Nucleotidyltransferase</keyword>
<dbReference type="EC" id="2.7.7.41" evidence="6 18"/>
<evidence type="ECO:0000313" key="22">
    <source>
        <dbReference type="Proteomes" id="UP000242444"/>
    </source>
</evidence>
<evidence type="ECO:0000256" key="9">
    <source>
        <dbReference type="ARBA" id="ARBA00022516"/>
    </source>
</evidence>
<accession>A0A263D898</accession>
<protein>
    <recommendedName>
        <fullName evidence="7 18">Phosphatidate cytidylyltransferase</fullName>
        <ecNumber evidence="6 18">2.7.7.41</ecNumber>
    </recommendedName>
</protein>
<keyword evidence="16" id="KW-0594">Phospholipid biosynthesis</keyword>
<feature type="transmembrane region" description="Helical" evidence="20">
    <location>
        <begin position="220"/>
        <end position="238"/>
    </location>
</feature>
<keyword evidence="9" id="KW-0444">Lipid biosynthesis</keyword>
<feature type="transmembrane region" description="Helical" evidence="20">
    <location>
        <begin position="96"/>
        <end position="117"/>
    </location>
</feature>
<dbReference type="FunCoup" id="A0A263D898">
    <property type="interactions" value="56"/>
</dbReference>
<comment type="catalytic activity">
    <reaction evidence="1 18">
        <text>a 1,2-diacyl-sn-glycero-3-phosphate + CTP + H(+) = a CDP-1,2-diacyl-sn-glycerol + diphosphate</text>
        <dbReference type="Rhea" id="RHEA:16229"/>
        <dbReference type="ChEBI" id="CHEBI:15378"/>
        <dbReference type="ChEBI" id="CHEBI:33019"/>
        <dbReference type="ChEBI" id="CHEBI:37563"/>
        <dbReference type="ChEBI" id="CHEBI:58332"/>
        <dbReference type="ChEBI" id="CHEBI:58608"/>
        <dbReference type="EC" id="2.7.7.41"/>
    </reaction>
</comment>
<feature type="transmembrane region" description="Helical" evidence="20">
    <location>
        <begin position="72"/>
        <end position="89"/>
    </location>
</feature>
<feature type="transmembrane region" description="Helical" evidence="20">
    <location>
        <begin position="123"/>
        <end position="140"/>
    </location>
</feature>
<keyword evidence="8" id="KW-1003">Cell membrane</keyword>
<dbReference type="GO" id="GO:0016024">
    <property type="term" value="P:CDP-diacylglycerol biosynthetic process"/>
    <property type="evidence" value="ECO:0007669"/>
    <property type="project" value="UniProtKB-UniPathway"/>
</dbReference>
<comment type="pathway">
    <text evidence="3 18">Phospholipid metabolism; CDP-diacylglycerol biosynthesis; CDP-diacylglycerol from sn-glycerol 3-phosphate: step 3/3.</text>
</comment>
<gene>
    <name evidence="21" type="ORF">CFN78_07750</name>
</gene>
<dbReference type="AlphaFoldDB" id="A0A263D898"/>
<comment type="caution">
    <text evidence="21">The sequence shown here is derived from an EMBL/GenBank/DDBJ whole genome shotgun (WGS) entry which is preliminary data.</text>
</comment>
<dbReference type="UniPathway" id="UPA00557">
    <property type="reaction ID" value="UER00614"/>
</dbReference>
<evidence type="ECO:0000256" key="1">
    <source>
        <dbReference type="ARBA" id="ARBA00001698"/>
    </source>
</evidence>
<evidence type="ECO:0000313" key="21">
    <source>
        <dbReference type="EMBL" id="OZM74228.1"/>
    </source>
</evidence>
<reference evidence="21 22" key="1">
    <citation type="submission" date="2017-07" db="EMBL/GenBank/DDBJ databases">
        <title>Amycolatopsis antarcticus sp. nov., isolated from the surface of an Antarcticus brown macroalga.</title>
        <authorList>
            <person name="Wang J."/>
            <person name="Leiva S."/>
            <person name="Huang J."/>
            <person name="Huang Y."/>
        </authorList>
    </citation>
    <scope>NUCLEOTIDE SEQUENCE [LARGE SCALE GENOMIC DNA]</scope>
    <source>
        <strain evidence="21 22">AU-G6</strain>
    </source>
</reference>
<keyword evidence="17" id="KW-1208">Phospholipid metabolism</keyword>
<comment type="pathway">
    <text evidence="4">Lipid metabolism.</text>
</comment>
<evidence type="ECO:0000256" key="5">
    <source>
        <dbReference type="ARBA" id="ARBA00010185"/>
    </source>
</evidence>
<dbReference type="GO" id="GO:0004605">
    <property type="term" value="F:phosphatidate cytidylyltransferase activity"/>
    <property type="evidence" value="ECO:0007669"/>
    <property type="project" value="UniProtKB-EC"/>
</dbReference>
<dbReference type="PANTHER" id="PTHR46382:SF1">
    <property type="entry name" value="PHOSPHATIDATE CYTIDYLYLTRANSFERASE"/>
    <property type="match status" value="1"/>
</dbReference>
<keyword evidence="15 20" id="KW-0472">Membrane</keyword>
<evidence type="ECO:0000256" key="14">
    <source>
        <dbReference type="ARBA" id="ARBA00023098"/>
    </source>
</evidence>
<comment type="subcellular location">
    <subcellularLocation>
        <location evidence="2">Cell membrane</location>
        <topology evidence="2">Multi-pass membrane protein</topology>
    </subcellularLocation>
</comment>
<evidence type="ECO:0000256" key="19">
    <source>
        <dbReference type="SAM" id="MobiDB-lite"/>
    </source>
</evidence>
<dbReference type="OrthoDB" id="9799199at2"/>
<dbReference type="Pfam" id="PF01148">
    <property type="entry name" value="CTP_transf_1"/>
    <property type="match status" value="1"/>
</dbReference>
<evidence type="ECO:0000256" key="3">
    <source>
        <dbReference type="ARBA" id="ARBA00005119"/>
    </source>
</evidence>
<evidence type="ECO:0000256" key="11">
    <source>
        <dbReference type="ARBA" id="ARBA00022692"/>
    </source>
</evidence>
<evidence type="ECO:0000256" key="10">
    <source>
        <dbReference type="ARBA" id="ARBA00022679"/>
    </source>
</evidence>
<evidence type="ECO:0000256" key="20">
    <source>
        <dbReference type="SAM" id="Phobius"/>
    </source>
</evidence>
<evidence type="ECO:0000256" key="18">
    <source>
        <dbReference type="RuleBase" id="RU003938"/>
    </source>
</evidence>
<organism evidence="21 22">
    <name type="scientific">Amycolatopsis antarctica</name>
    <dbReference type="NCBI Taxonomy" id="1854586"/>
    <lineage>
        <taxon>Bacteria</taxon>
        <taxon>Bacillati</taxon>
        <taxon>Actinomycetota</taxon>
        <taxon>Actinomycetes</taxon>
        <taxon>Pseudonocardiales</taxon>
        <taxon>Pseudonocardiaceae</taxon>
        <taxon>Amycolatopsis</taxon>
    </lineage>
</organism>
<dbReference type="Proteomes" id="UP000242444">
    <property type="component" value="Unassembled WGS sequence"/>
</dbReference>
<dbReference type="PANTHER" id="PTHR46382">
    <property type="entry name" value="PHOSPHATIDATE CYTIDYLYLTRANSFERASE"/>
    <property type="match status" value="1"/>
</dbReference>
<keyword evidence="14" id="KW-0443">Lipid metabolism</keyword>
<dbReference type="InterPro" id="IPR000374">
    <property type="entry name" value="PC_trans"/>
</dbReference>
<evidence type="ECO:0000256" key="13">
    <source>
        <dbReference type="ARBA" id="ARBA00022989"/>
    </source>
</evidence>
<evidence type="ECO:0000256" key="4">
    <source>
        <dbReference type="ARBA" id="ARBA00005189"/>
    </source>
</evidence>
<name>A0A263D898_9PSEU</name>
<feature type="region of interest" description="Disordered" evidence="19">
    <location>
        <begin position="1"/>
        <end position="44"/>
    </location>
</feature>
<dbReference type="EMBL" id="NKYE01000003">
    <property type="protein sequence ID" value="OZM74228.1"/>
    <property type="molecule type" value="Genomic_DNA"/>
</dbReference>
<evidence type="ECO:0000256" key="12">
    <source>
        <dbReference type="ARBA" id="ARBA00022695"/>
    </source>
</evidence>
<evidence type="ECO:0000256" key="17">
    <source>
        <dbReference type="ARBA" id="ARBA00023264"/>
    </source>
</evidence>
<feature type="compositionally biased region" description="Low complexity" evidence="19">
    <location>
        <begin position="13"/>
        <end position="38"/>
    </location>
</feature>
<keyword evidence="11 18" id="KW-0812">Transmembrane</keyword>